<dbReference type="STRING" id="6832.A0A553PPI8"/>
<comment type="similarity">
    <text evidence="1">Belongs to the proteasome subunit S9 family.</text>
</comment>
<dbReference type="InterPro" id="IPR040773">
    <property type="entry name" value="Rpn6_N"/>
</dbReference>
<dbReference type="SMART" id="SM00088">
    <property type="entry name" value="PINT"/>
    <property type="match status" value="1"/>
</dbReference>
<dbReference type="Proteomes" id="UP000318571">
    <property type="component" value="Chromosome 6"/>
</dbReference>
<dbReference type="InterPro" id="IPR040780">
    <property type="entry name" value="Rpn6_C_helix"/>
</dbReference>
<protein>
    <recommendedName>
        <fullName evidence="3">PCI domain-containing protein</fullName>
    </recommendedName>
</protein>
<dbReference type="Pfam" id="PF18055">
    <property type="entry name" value="RPN6_N"/>
    <property type="match status" value="1"/>
</dbReference>
<dbReference type="Pfam" id="PF01399">
    <property type="entry name" value="PCI"/>
    <property type="match status" value="1"/>
</dbReference>
<reference evidence="4 5" key="1">
    <citation type="journal article" date="2018" name="Nat. Ecol. Evol.">
        <title>Genomic signatures of mitonuclear coevolution across populations of Tigriopus californicus.</title>
        <authorList>
            <person name="Barreto F.S."/>
            <person name="Watson E.T."/>
            <person name="Lima T.G."/>
            <person name="Willett C.S."/>
            <person name="Edmands S."/>
            <person name="Li W."/>
            <person name="Burton R.S."/>
        </authorList>
    </citation>
    <scope>NUCLEOTIDE SEQUENCE [LARGE SCALE GENOMIC DNA]</scope>
    <source>
        <strain evidence="4 5">San Diego</strain>
    </source>
</reference>
<evidence type="ECO:0000313" key="5">
    <source>
        <dbReference type="Proteomes" id="UP000318571"/>
    </source>
</evidence>
<evidence type="ECO:0000259" key="3">
    <source>
        <dbReference type="PROSITE" id="PS50250"/>
    </source>
</evidence>
<dbReference type="InterPro" id="IPR036390">
    <property type="entry name" value="WH_DNA-bd_sf"/>
</dbReference>
<dbReference type="EMBL" id="VCGU01000002">
    <property type="protein sequence ID" value="TRY79605.1"/>
    <property type="molecule type" value="Genomic_DNA"/>
</dbReference>
<dbReference type="SMART" id="SM00753">
    <property type="entry name" value="PAM"/>
    <property type="match status" value="1"/>
</dbReference>
<dbReference type="Pfam" id="PF18503">
    <property type="entry name" value="RPN6_C_helix"/>
    <property type="match status" value="1"/>
</dbReference>
<gene>
    <name evidence="4" type="ORF">TCAL_11671</name>
</gene>
<evidence type="ECO:0000256" key="2">
    <source>
        <dbReference type="ARBA" id="ARBA00022942"/>
    </source>
</evidence>
<dbReference type="AlphaFoldDB" id="A0A553PPI8"/>
<feature type="domain" description="PCI" evidence="3">
    <location>
        <begin position="228"/>
        <end position="396"/>
    </location>
</feature>
<dbReference type="FunFam" id="1.25.40.570:FF:000003">
    <property type="entry name" value="26S proteasome non-ATPase regulatory subunit 11"/>
    <property type="match status" value="1"/>
</dbReference>
<sequence>MASGVCGLPPSQGENFHQKMKETTKFLQKLGQSPSSLSQSEDVLRNQEQNILELGEKYREEGKAAEMSNLIKQVRPFLKYISKAKAAKLVRGLVDMFLDMERTTLKGPAEVQLCKECIDWAKDERRIFLRQSLEARLIGLYYDTEQFTDALSLGAQLLKELKKLDDKNLLVEVQLLESKTYHALSNLQRARAALTSARTTANSIYVPPKIQAQLDLQAGILHASEEKDFKTAFSYFYEAFEGYDSVDDKMAITALKYMLMSKIMLNTPDEVLNIVSGKLALKYSGPAIDAMKSISQASKDRSLADFQTTLKKYKTELADDKIVKKHLGKLYQTMLEQNLCRIIQPYSKVQVKYVAKKINLPEIEVEKKLSQMILDHKFQGILDQETGVLIVFDTKEEDSTYEDVLETIGAMSRVVDRLYSSAQKLN</sequence>
<dbReference type="GO" id="GO:0000502">
    <property type="term" value="C:proteasome complex"/>
    <property type="evidence" value="ECO:0007669"/>
    <property type="project" value="UniProtKB-KW"/>
</dbReference>
<accession>A0A553PPI8</accession>
<dbReference type="OrthoDB" id="1418352at2759"/>
<name>A0A553PPI8_TIGCA</name>
<dbReference type="PANTHER" id="PTHR10678">
    <property type="entry name" value="26S PROTEASOME NON-ATPASE REGULATORY SUBUNIT 11/COP9 SIGNALOSOME COMPLEX SUBUNIT 2"/>
    <property type="match status" value="1"/>
</dbReference>
<dbReference type="InterPro" id="IPR050871">
    <property type="entry name" value="26S_Proteasome/COP9_Components"/>
</dbReference>
<dbReference type="Gene3D" id="1.25.40.570">
    <property type="match status" value="1"/>
</dbReference>
<organism evidence="4 5">
    <name type="scientific">Tigriopus californicus</name>
    <name type="common">Marine copepod</name>
    <dbReference type="NCBI Taxonomy" id="6832"/>
    <lineage>
        <taxon>Eukaryota</taxon>
        <taxon>Metazoa</taxon>
        <taxon>Ecdysozoa</taxon>
        <taxon>Arthropoda</taxon>
        <taxon>Crustacea</taxon>
        <taxon>Multicrustacea</taxon>
        <taxon>Hexanauplia</taxon>
        <taxon>Copepoda</taxon>
        <taxon>Harpacticoida</taxon>
        <taxon>Harpacticidae</taxon>
        <taxon>Tigriopus</taxon>
    </lineage>
</organism>
<dbReference type="PROSITE" id="PS50250">
    <property type="entry name" value="PCI"/>
    <property type="match status" value="1"/>
</dbReference>
<keyword evidence="5" id="KW-1185">Reference proteome</keyword>
<evidence type="ECO:0000256" key="1">
    <source>
        <dbReference type="ARBA" id="ARBA00007454"/>
    </source>
</evidence>
<dbReference type="SUPFAM" id="SSF46785">
    <property type="entry name" value="Winged helix' DNA-binding domain"/>
    <property type="match status" value="1"/>
</dbReference>
<evidence type="ECO:0000313" key="4">
    <source>
        <dbReference type="EMBL" id="TRY79605.1"/>
    </source>
</evidence>
<keyword evidence="2" id="KW-0647">Proteasome</keyword>
<proteinExistence type="inferred from homology"/>
<comment type="caution">
    <text evidence="4">The sequence shown here is derived from an EMBL/GenBank/DDBJ whole genome shotgun (WGS) entry which is preliminary data.</text>
</comment>
<dbReference type="OMA" id="ESKIYHA"/>
<dbReference type="InterPro" id="IPR000717">
    <property type="entry name" value="PCI_dom"/>
</dbReference>